<reference evidence="1" key="1">
    <citation type="submission" date="2020-05" db="EMBL/GenBank/DDBJ databases">
        <authorList>
            <person name="Chiriac C."/>
            <person name="Salcher M."/>
            <person name="Ghai R."/>
            <person name="Kavagutti S V."/>
        </authorList>
    </citation>
    <scope>NUCLEOTIDE SEQUENCE</scope>
</reference>
<organism evidence="1">
    <name type="scientific">uncultured Caudovirales phage</name>
    <dbReference type="NCBI Taxonomy" id="2100421"/>
    <lineage>
        <taxon>Viruses</taxon>
        <taxon>Duplodnaviria</taxon>
        <taxon>Heunggongvirae</taxon>
        <taxon>Uroviricota</taxon>
        <taxon>Caudoviricetes</taxon>
        <taxon>Peduoviridae</taxon>
        <taxon>Maltschvirus</taxon>
        <taxon>Maltschvirus maltsch</taxon>
    </lineage>
</organism>
<evidence type="ECO:0000313" key="1">
    <source>
        <dbReference type="EMBL" id="CAB5226519.1"/>
    </source>
</evidence>
<accession>A0A6J7XC82</accession>
<dbReference type="EMBL" id="LR798360">
    <property type="protein sequence ID" value="CAB5226519.1"/>
    <property type="molecule type" value="Genomic_DNA"/>
</dbReference>
<gene>
    <name evidence="1" type="ORF">UFOVP760_292</name>
</gene>
<protein>
    <submittedName>
        <fullName evidence="1">Uncharacterized protein</fullName>
    </submittedName>
</protein>
<proteinExistence type="predicted"/>
<sequence length="89" mass="10366">MYKTIALIILLLTMSLRAYDREDVKLIDYIGSYHDSRDLIEDINRLQSKYHLRISKKRDCQLGGIISRDFKFHGGNQPIVTQTGLMFGF</sequence>
<name>A0A6J7XC82_9CAUD</name>